<dbReference type="AlphaFoldDB" id="A0A2A6B8Y5"/>
<proteinExistence type="predicted"/>
<gene>
    <name evidence="1" type="primary">WBGene00096926</name>
</gene>
<reference evidence="1" key="2">
    <citation type="submission" date="2022-06" db="UniProtKB">
        <authorList>
            <consortium name="EnsemblMetazoa"/>
        </authorList>
    </citation>
    <scope>IDENTIFICATION</scope>
    <source>
        <strain evidence="1">PS312</strain>
    </source>
</reference>
<protein>
    <submittedName>
        <fullName evidence="1">Uncharacterized protein</fullName>
    </submittedName>
</protein>
<dbReference type="Proteomes" id="UP000005239">
    <property type="component" value="Unassembled WGS sequence"/>
</dbReference>
<organism evidence="1 2">
    <name type="scientific">Pristionchus pacificus</name>
    <name type="common">Parasitic nematode worm</name>
    <dbReference type="NCBI Taxonomy" id="54126"/>
    <lineage>
        <taxon>Eukaryota</taxon>
        <taxon>Metazoa</taxon>
        <taxon>Ecdysozoa</taxon>
        <taxon>Nematoda</taxon>
        <taxon>Chromadorea</taxon>
        <taxon>Rhabditida</taxon>
        <taxon>Rhabditina</taxon>
        <taxon>Diplogasteromorpha</taxon>
        <taxon>Diplogasteroidea</taxon>
        <taxon>Neodiplogasteridae</taxon>
        <taxon>Pristionchus</taxon>
    </lineage>
</organism>
<evidence type="ECO:0000313" key="2">
    <source>
        <dbReference type="Proteomes" id="UP000005239"/>
    </source>
</evidence>
<accession>A0A2A6B8Y5</accession>
<reference evidence="2" key="1">
    <citation type="journal article" date="2008" name="Nat. Genet.">
        <title>The Pristionchus pacificus genome provides a unique perspective on nematode lifestyle and parasitism.</title>
        <authorList>
            <person name="Dieterich C."/>
            <person name="Clifton S.W."/>
            <person name="Schuster L.N."/>
            <person name="Chinwalla A."/>
            <person name="Delehaunty K."/>
            <person name="Dinkelacker I."/>
            <person name="Fulton L."/>
            <person name="Fulton R."/>
            <person name="Godfrey J."/>
            <person name="Minx P."/>
            <person name="Mitreva M."/>
            <person name="Roeseler W."/>
            <person name="Tian H."/>
            <person name="Witte H."/>
            <person name="Yang S.P."/>
            <person name="Wilson R.K."/>
            <person name="Sommer R.J."/>
        </authorList>
    </citation>
    <scope>NUCLEOTIDE SEQUENCE [LARGE SCALE GENOMIC DNA]</scope>
    <source>
        <strain evidence="2">PS312</strain>
    </source>
</reference>
<keyword evidence="2" id="KW-1185">Reference proteome</keyword>
<name>A0A2A6B8Y5_PRIPA</name>
<sequence length="61" mass="6509">MKHICSRLVRSRNAGSAFAICASCVKEARAACGSAQPTQAIYKDMNISSAILILAVLNIRN</sequence>
<evidence type="ECO:0000313" key="1">
    <source>
        <dbReference type="EnsemblMetazoa" id="PPA07372.1"/>
    </source>
</evidence>
<dbReference type="EnsemblMetazoa" id="PPA07372.1">
    <property type="protein sequence ID" value="PPA07372.1"/>
    <property type="gene ID" value="WBGene00096926"/>
</dbReference>
<accession>A0A8R1U641</accession>